<dbReference type="PROSITE" id="PS50991">
    <property type="entry name" value="PYR_CT"/>
    <property type="match status" value="1"/>
</dbReference>
<sequence length="519" mass="57814">MKVKIYDTTLRDGTQAEGVSFSLLNKIEIAGELDKLGFDYIEGGWPGSNPKDMEFFKKIRKVSFRTSKIAAFGSTRKPGKKVDADPNVRALLGAETDVVTLVGKSWILHVEKALRTNKEENLRMIEDSVNFFKKKGKEVIFDAEHFFDGYKDNPRYALKTLKVAQAAGADCLVLCDTNGGSMPHEIEKIIKEVQKEIDFLLGMHAHNDAGMGVANSIIAARLGIAHIQGTINGYGERCGNADLCLVIPNLKLKLGIDCIPGEKLKLLTHISHLVSELANLIPNDHQPYVGKSVFTHKGGMHVSAISRDKKTYEHIDPTLVGNKRRVLISELAGKSNIVYKLKEKKLGSEEKKSFTKKIIHRIKELENQGYEFEGAEGSFELLVKKASGSYKKLFDLEGFRVTVEKRDDGKLISEATVKLRVKGKLMHTVAEGNGPVNALDNALRKALEQHYPRLHQMHLADYKVRILDTKAGTRAKTRVLIESSDGEDRWSTVGVSPNIIEASWEALLDSIEYKLLKHS</sequence>
<dbReference type="Pfam" id="PF08502">
    <property type="entry name" value="LeuA_dimer"/>
    <property type="match status" value="1"/>
</dbReference>
<dbReference type="PANTHER" id="PTHR43538:SF1">
    <property type="entry name" value="(R)-CITRAMALATE SYNTHASE"/>
    <property type="match status" value="1"/>
</dbReference>
<dbReference type="SMART" id="SM00917">
    <property type="entry name" value="LeuA_dimer"/>
    <property type="match status" value="1"/>
</dbReference>
<dbReference type="InterPro" id="IPR002034">
    <property type="entry name" value="AIPM/Hcit_synth_CS"/>
</dbReference>
<evidence type="ECO:0000256" key="5">
    <source>
        <dbReference type="ARBA" id="ARBA00022624"/>
    </source>
</evidence>
<feature type="non-terminal residue" evidence="10">
    <location>
        <position position="519"/>
    </location>
</feature>
<keyword evidence="7" id="KW-0100">Branched-chain amino acid biosynthesis</keyword>
<dbReference type="InterPro" id="IPR005675">
    <property type="entry name" value="Citramal_synthase"/>
</dbReference>
<gene>
    <name evidence="10" type="ORF">S01H4_13271</name>
</gene>
<evidence type="ECO:0000256" key="2">
    <source>
        <dbReference type="ARBA" id="ARBA00006154"/>
    </source>
</evidence>
<dbReference type="PROSITE" id="PS00816">
    <property type="entry name" value="AIPM_HOMOCIT_SYNTH_2"/>
    <property type="match status" value="1"/>
</dbReference>
<reference evidence="10" key="1">
    <citation type="journal article" date="2014" name="Front. Microbiol.">
        <title>High frequency of phylogenetically diverse reductive dehalogenase-homologous genes in deep subseafloor sedimentary metagenomes.</title>
        <authorList>
            <person name="Kawai M."/>
            <person name="Futagami T."/>
            <person name="Toyoda A."/>
            <person name="Takaki Y."/>
            <person name="Nishi S."/>
            <person name="Hori S."/>
            <person name="Arai W."/>
            <person name="Tsubouchi T."/>
            <person name="Morono Y."/>
            <person name="Uchiyama I."/>
            <person name="Ito T."/>
            <person name="Fujiyama A."/>
            <person name="Inagaki F."/>
            <person name="Takami H."/>
        </authorList>
    </citation>
    <scope>NUCLEOTIDE SEQUENCE</scope>
    <source>
        <strain evidence="10">Expedition CK06-06</strain>
    </source>
</reference>
<accession>X0YF16</accession>
<keyword evidence="5" id="KW-0412">Isoleucine biosynthesis</keyword>
<dbReference type="InterPro" id="IPR013785">
    <property type="entry name" value="Aldolase_TIM"/>
</dbReference>
<name>X0YF16_9ZZZZ</name>
<dbReference type="EC" id="2.3.3.21" evidence="8"/>
<evidence type="ECO:0000256" key="8">
    <source>
        <dbReference type="ARBA" id="ARBA00034330"/>
    </source>
</evidence>
<dbReference type="Pfam" id="PF22617">
    <property type="entry name" value="HCS_D2"/>
    <property type="match status" value="1"/>
</dbReference>
<evidence type="ECO:0000256" key="6">
    <source>
        <dbReference type="ARBA" id="ARBA00022679"/>
    </source>
</evidence>
<evidence type="ECO:0000256" key="4">
    <source>
        <dbReference type="ARBA" id="ARBA00022605"/>
    </source>
</evidence>
<evidence type="ECO:0000256" key="3">
    <source>
        <dbReference type="ARBA" id="ARBA00022325"/>
    </source>
</evidence>
<dbReference type="GO" id="GO:0009098">
    <property type="term" value="P:L-leucine biosynthetic process"/>
    <property type="evidence" value="ECO:0007669"/>
    <property type="project" value="InterPro"/>
</dbReference>
<dbReference type="InterPro" id="IPR054691">
    <property type="entry name" value="LeuA/HCS_post-cat"/>
</dbReference>
<dbReference type="InterPro" id="IPR000891">
    <property type="entry name" value="PYR_CT"/>
</dbReference>
<organism evidence="10">
    <name type="scientific">marine sediment metagenome</name>
    <dbReference type="NCBI Taxonomy" id="412755"/>
    <lineage>
        <taxon>unclassified sequences</taxon>
        <taxon>metagenomes</taxon>
        <taxon>ecological metagenomes</taxon>
    </lineage>
</organism>
<evidence type="ECO:0000256" key="7">
    <source>
        <dbReference type="ARBA" id="ARBA00023304"/>
    </source>
</evidence>
<dbReference type="Gene3D" id="3.30.160.270">
    <property type="match status" value="1"/>
</dbReference>
<dbReference type="SUPFAM" id="SSF51569">
    <property type="entry name" value="Aldolase"/>
    <property type="match status" value="1"/>
</dbReference>
<dbReference type="CDD" id="cd07941">
    <property type="entry name" value="DRE_TIM_LeuA3"/>
    <property type="match status" value="1"/>
</dbReference>
<dbReference type="GO" id="GO:0043714">
    <property type="term" value="F:(R)-citramalate synthase activity"/>
    <property type="evidence" value="ECO:0007669"/>
    <property type="project" value="UniProtKB-EC"/>
</dbReference>
<protein>
    <recommendedName>
        <fullName evidence="3">(R)-citramalate synthase</fullName>
        <ecNumber evidence="8">2.3.3.21</ecNumber>
    </recommendedName>
</protein>
<dbReference type="GO" id="GO:0003852">
    <property type="term" value="F:2-isopropylmalate synthase activity"/>
    <property type="evidence" value="ECO:0007669"/>
    <property type="project" value="InterPro"/>
</dbReference>
<dbReference type="PROSITE" id="PS00815">
    <property type="entry name" value="AIPM_HOMOCIT_SYNTH_1"/>
    <property type="match status" value="1"/>
</dbReference>
<evidence type="ECO:0000313" key="10">
    <source>
        <dbReference type="EMBL" id="GAG54534.1"/>
    </source>
</evidence>
<proteinExistence type="inferred from homology"/>
<dbReference type="UniPathway" id="UPA00047">
    <property type="reaction ID" value="UER00066"/>
</dbReference>
<dbReference type="Gene3D" id="1.10.238.260">
    <property type="match status" value="1"/>
</dbReference>
<dbReference type="NCBIfam" id="TIGR00977">
    <property type="entry name" value="citramal_synth"/>
    <property type="match status" value="1"/>
</dbReference>
<dbReference type="Gene3D" id="3.20.20.70">
    <property type="entry name" value="Aldolase class I"/>
    <property type="match status" value="1"/>
</dbReference>
<feature type="domain" description="Pyruvate carboxyltransferase" evidence="9">
    <location>
        <begin position="3"/>
        <end position="265"/>
    </location>
</feature>
<comment type="pathway">
    <text evidence="1">Amino-acid biosynthesis; L-isoleucine biosynthesis; 2-oxobutanoate from pyruvate: step 1/3.</text>
</comment>
<evidence type="ECO:0000256" key="1">
    <source>
        <dbReference type="ARBA" id="ARBA00004743"/>
    </source>
</evidence>
<comment type="similarity">
    <text evidence="2">Belongs to the alpha-IPM synthase/homocitrate synthase family.</text>
</comment>
<keyword evidence="4" id="KW-0028">Amino-acid biosynthesis</keyword>
<dbReference type="AlphaFoldDB" id="X0YF16"/>
<dbReference type="SUPFAM" id="SSF110921">
    <property type="entry name" value="2-isopropylmalate synthase LeuA, allosteric (dimerisation) domain"/>
    <property type="match status" value="1"/>
</dbReference>
<dbReference type="InterPro" id="IPR013709">
    <property type="entry name" value="2-isopropylmalate_synth_dimer"/>
</dbReference>
<dbReference type="EMBL" id="BART01005853">
    <property type="protein sequence ID" value="GAG54534.1"/>
    <property type="molecule type" value="Genomic_DNA"/>
</dbReference>
<dbReference type="Pfam" id="PF00682">
    <property type="entry name" value="HMGL-like"/>
    <property type="match status" value="1"/>
</dbReference>
<dbReference type="InterPro" id="IPR036230">
    <property type="entry name" value="LeuA_allosteric_dom_sf"/>
</dbReference>
<keyword evidence="6" id="KW-0808">Transferase</keyword>
<evidence type="ECO:0000259" key="9">
    <source>
        <dbReference type="PROSITE" id="PS50991"/>
    </source>
</evidence>
<dbReference type="PANTHER" id="PTHR43538">
    <property type="entry name" value="ALPHA-IPM SYNTHASE/HOMOCITRATE SYNTHASE"/>
    <property type="match status" value="1"/>
</dbReference>
<comment type="caution">
    <text evidence="10">The sequence shown here is derived from an EMBL/GenBank/DDBJ whole genome shotgun (WGS) entry which is preliminary data.</text>
</comment>
<dbReference type="GO" id="GO:0009097">
    <property type="term" value="P:isoleucine biosynthetic process"/>
    <property type="evidence" value="ECO:0007669"/>
    <property type="project" value="UniProtKB-UniPathway"/>
</dbReference>